<keyword evidence="2" id="KW-0547">Nucleotide-binding</keyword>
<evidence type="ECO:0000259" key="7">
    <source>
        <dbReference type="SMART" id="SM00889"/>
    </source>
</evidence>
<keyword evidence="9" id="KW-1185">Reference proteome</keyword>
<dbReference type="GO" id="GO:0005525">
    <property type="term" value="F:GTP binding"/>
    <property type="evidence" value="ECO:0007669"/>
    <property type="project" value="UniProtKB-KW"/>
</dbReference>
<dbReference type="InterPro" id="IPR035647">
    <property type="entry name" value="EFG_III/V"/>
</dbReference>
<proteinExistence type="predicted"/>
<dbReference type="SUPFAM" id="SSF54980">
    <property type="entry name" value="EF-G C-terminal domain-like"/>
    <property type="match status" value="2"/>
</dbReference>
<dbReference type="GO" id="GO:0003746">
    <property type="term" value="F:translation elongation factor activity"/>
    <property type="evidence" value="ECO:0007669"/>
    <property type="project" value="UniProtKB-KW"/>
</dbReference>
<comment type="caution">
    <text evidence="8">The sequence shown here is derived from an EMBL/GenBank/DDBJ whole genome shotgun (WGS) entry which is preliminary data.</text>
</comment>
<feature type="domain" description="Elongation factor EFG" evidence="6">
    <location>
        <begin position="125"/>
        <end position="214"/>
    </location>
</feature>
<accession>A0A813CLT5</accession>
<dbReference type="InterPro" id="IPR020568">
    <property type="entry name" value="Ribosomal_Su5_D2-typ_SF"/>
</dbReference>
<keyword evidence="5" id="KW-0342">GTP-binding</keyword>
<evidence type="ECO:0000256" key="2">
    <source>
        <dbReference type="ARBA" id="ARBA00022741"/>
    </source>
</evidence>
<dbReference type="GO" id="GO:0003924">
    <property type="term" value="F:GTPase activity"/>
    <property type="evidence" value="ECO:0007669"/>
    <property type="project" value="TreeGrafter"/>
</dbReference>
<keyword evidence="3" id="KW-0251">Elongation factor</keyword>
<evidence type="ECO:0000256" key="1">
    <source>
        <dbReference type="ARBA" id="ARBA00022490"/>
    </source>
</evidence>
<name>A0A813CLT5_9DINO</name>
<dbReference type="Pfam" id="PF00679">
    <property type="entry name" value="EFG_C"/>
    <property type="match status" value="1"/>
</dbReference>
<dbReference type="Gene3D" id="3.30.230.10">
    <property type="match status" value="1"/>
</dbReference>
<dbReference type="AlphaFoldDB" id="A0A813CLT5"/>
<keyword evidence="4" id="KW-0648">Protein biosynthesis</keyword>
<dbReference type="EMBL" id="CAJNJA010104516">
    <property type="protein sequence ID" value="CAE7945795.1"/>
    <property type="molecule type" value="Genomic_DNA"/>
</dbReference>
<dbReference type="PANTHER" id="PTHR42908:SF10">
    <property type="entry name" value="EUKARYOTIC TRANSLATION ELONGATION FACTOR 2"/>
    <property type="match status" value="1"/>
</dbReference>
<dbReference type="OrthoDB" id="364892at2759"/>
<evidence type="ECO:0000256" key="5">
    <source>
        <dbReference type="ARBA" id="ARBA00023134"/>
    </source>
</evidence>
<dbReference type="GO" id="GO:0043022">
    <property type="term" value="F:ribosome binding"/>
    <property type="evidence" value="ECO:0007669"/>
    <property type="project" value="TreeGrafter"/>
</dbReference>
<dbReference type="Pfam" id="PF03764">
    <property type="entry name" value="EFG_IV"/>
    <property type="match status" value="1"/>
</dbReference>
<dbReference type="Proteomes" id="UP000601435">
    <property type="component" value="Unassembled WGS sequence"/>
</dbReference>
<dbReference type="CDD" id="cd04096">
    <property type="entry name" value="eEF2_snRNP_like_C"/>
    <property type="match status" value="1"/>
</dbReference>
<dbReference type="InterPro" id="IPR014721">
    <property type="entry name" value="Ribsml_uS5_D2-typ_fold_subgr"/>
</dbReference>
<evidence type="ECO:0000256" key="3">
    <source>
        <dbReference type="ARBA" id="ARBA00022768"/>
    </source>
</evidence>
<evidence type="ECO:0000256" key="4">
    <source>
        <dbReference type="ARBA" id="ARBA00022917"/>
    </source>
</evidence>
<dbReference type="SUPFAM" id="SSF54211">
    <property type="entry name" value="Ribosomal protein S5 domain 2-like"/>
    <property type="match status" value="1"/>
</dbReference>
<sequence length="244" mass="27154">GLKKLSKSDQLVVCSVDESGEHVIAGCGELHVEICLKDLREEFAQCDFTVSDPVVSYRETIKDHVVNTFQWVTKEGPLCEESLRGVRFNLSEVLLHTDKVHRGAGQIMPATRRCCFASELTGSPTLQEPVFLVEITTPKDVLSGVYSCMSLRRGCIFEENPREGTPLVQVKAYLPVSESFGFVAALRQATSGQAFPQSVFDHWESLPGNCLEKGSKMEELVLGIRKRKSLKVEMPSLTDYLDKL</sequence>
<dbReference type="InterPro" id="IPR005517">
    <property type="entry name" value="Transl_elong_EFG/EF2_IV"/>
</dbReference>
<organism evidence="8 9">
    <name type="scientific">Symbiodinium necroappetens</name>
    <dbReference type="NCBI Taxonomy" id="1628268"/>
    <lineage>
        <taxon>Eukaryota</taxon>
        <taxon>Sar</taxon>
        <taxon>Alveolata</taxon>
        <taxon>Dinophyceae</taxon>
        <taxon>Suessiales</taxon>
        <taxon>Symbiodiniaceae</taxon>
        <taxon>Symbiodinium</taxon>
    </lineage>
</organism>
<dbReference type="FunFam" id="3.30.70.870:FF:000002">
    <property type="entry name" value="Translation elongation factor 2"/>
    <property type="match status" value="1"/>
</dbReference>
<keyword evidence="1" id="KW-0963">Cytoplasm</keyword>
<evidence type="ECO:0000313" key="8">
    <source>
        <dbReference type="EMBL" id="CAE7945795.1"/>
    </source>
</evidence>
<dbReference type="GO" id="GO:0005829">
    <property type="term" value="C:cytosol"/>
    <property type="evidence" value="ECO:0007669"/>
    <property type="project" value="TreeGrafter"/>
</dbReference>
<dbReference type="SMART" id="SM00838">
    <property type="entry name" value="EFG_C"/>
    <property type="match status" value="1"/>
</dbReference>
<dbReference type="InterPro" id="IPR000640">
    <property type="entry name" value="EFG_V-like"/>
</dbReference>
<gene>
    <name evidence="8" type="ORF">SNEC2469_LOCUS35666</name>
</gene>
<dbReference type="PANTHER" id="PTHR42908">
    <property type="entry name" value="TRANSLATION ELONGATION FACTOR-RELATED"/>
    <property type="match status" value="1"/>
</dbReference>
<evidence type="ECO:0000259" key="6">
    <source>
        <dbReference type="SMART" id="SM00838"/>
    </source>
</evidence>
<dbReference type="Gene3D" id="3.30.70.240">
    <property type="match status" value="1"/>
</dbReference>
<dbReference type="FunFam" id="3.30.70.240:FF:000003">
    <property type="entry name" value="Translation elongation factor 2"/>
    <property type="match status" value="1"/>
</dbReference>
<evidence type="ECO:0000313" key="9">
    <source>
        <dbReference type="Proteomes" id="UP000601435"/>
    </source>
</evidence>
<evidence type="ECO:0008006" key="10">
    <source>
        <dbReference type="Google" id="ProtNLM"/>
    </source>
</evidence>
<feature type="non-terminal residue" evidence="8">
    <location>
        <position position="244"/>
    </location>
</feature>
<dbReference type="CDD" id="cd01681">
    <property type="entry name" value="aeEF2_snRNP_like_IV"/>
    <property type="match status" value="1"/>
</dbReference>
<dbReference type="SMART" id="SM00889">
    <property type="entry name" value="EFG_IV"/>
    <property type="match status" value="1"/>
</dbReference>
<protein>
    <recommendedName>
        <fullName evidence="10">Elongation factor 2</fullName>
    </recommendedName>
</protein>
<dbReference type="GO" id="GO:1990904">
    <property type="term" value="C:ribonucleoprotein complex"/>
    <property type="evidence" value="ECO:0007669"/>
    <property type="project" value="TreeGrafter"/>
</dbReference>
<reference evidence="8" key="1">
    <citation type="submission" date="2021-02" db="EMBL/GenBank/DDBJ databases">
        <authorList>
            <person name="Dougan E. K."/>
            <person name="Rhodes N."/>
            <person name="Thang M."/>
            <person name="Chan C."/>
        </authorList>
    </citation>
    <scope>NUCLEOTIDE SEQUENCE</scope>
</reference>
<feature type="domain" description="Translation elongation factor EFG/EF2" evidence="7">
    <location>
        <begin position="3"/>
        <end position="123"/>
    </location>
</feature>